<protein>
    <submittedName>
        <fullName evidence="2">Uncharacterized protein</fullName>
    </submittedName>
</protein>
<gene>
    <name evidence="2" type="ORF">A4A49_21765</name>
</gene>
<accession>A0A314KSG6</accession>
<proteinExistence type="predicted"/>
<comment type="caution">
    <text evidence="2">The sequence shown here is derived from an EMBL/GenBank/DDBJ whole genome shotgun (WGS) entry which is preliminary data.</text>
</comment>
<feature type="region of interest" description="Disordered" evidence="1">
    <location>
        <begin position="1"/>
        <end position="32"/>
    </location>
</feature>
<organism evidence="2 3">
    <name type="scientific">Nicotiana attenuata</name>
    <name type="common">Coyote tobacco</name>
    <dbReference type="NCBI Taxonomy" id="49451"/>
    <lineage>
        <taxon>Eukaryota</taxon>
        <taxon>Viridiplantae</taxon>
        <taxon>Streptophyta</taxon>
        <taxon>Embryophyta</taxon>
        <taxon>Tracheophyta</taxon>
        <taxon>Spermatophyta</taxon>
        <taxon>Magnoliopsida</taxon>
        <taxon>eudicotyledons</taxon>
        <taxon>Gunneridae</taxon>
        <taxon>Pentapetalae</taxon>
        <taxon>asterids</taxon>
        <taxon>lamiids</taxon>
        <taxon>Solanales</taxon>
        <taxon>Solanaceae</taxon>
        <taxon>Nicotianoideae</taxon>
        <taxon>Nicotianeae</taxon>
        <taxon>Nicotiana</taxon>
    </lineage>
</organism>
<feature type="compositionally biased region" description="Polar residues" evidence="1">
    <location>
        <begin position="1"/>
        <end position="12"/>
    </location>
</feature>
<dbReference type="AlphaFoldDB" id="A0A314KSG6"/>
<dbReference type="Gramene" id="OIT32270">
    <property type="protein sequence ID" value="OIT32270"/>
    <property type="gene ID" value="A4A49_21765"/>
</dbReference>
<dbReference type="Proteomes" id="UP000187609">
    <property type="component" value="Unassembled WGS sequence"/>
</dbReference>
<sequence length="101" mass="11265">MVNVSSPPSIHSSLFDVCPSPPPSLRTTTGNRSHRPLLIYHLLATGRKSPPLAEVNQMTSNHHFSSPLLSSPLPLHSHNKIKSKFLLYHRPHQNPKRLALP</sequence>
<dbReference type="EMBL" id="MJEQ01001091">
    <property type="protein sequence ID" value="OIT32270.1"/>
    <property type="molecule type" value="Genomic_DNA"/>
</dbReference>
<evidence type="ECO:0000313" key="2">
    <source>
        <dbReference type="EMBL" id="OIT32270.1"/>
    </source>
</evidence>
<keyword evidence="3" id="KW-1185">Reference proteome</keyword>
<name>A0A314KSG6_NICAT</name>
<evidence type="ECO:0000256" key="1">
    <source>
        <dbReference type="SAM" id="MobiDB-lite"/>
    </source>
</evidence>
<evidence type="ECO:0000313" key="3">
    <source>
        <dbReference type="Proteomes" id="UP000187609"/>
    </source>
</evidence>
<reference evidence="2" key="1">
    <citation type="submission" date="2016-11" db="EMBL/GenBank/DDBJ databases">
        <title>The genome of Nicotiana attenuata.</title>
        <authorList>
            <person name="Xu S."/>
            <person name="Brockmoeller T."/>
            <person name="Gaquerel E."/>
            <person name="Navarro A."/>
            <person name="Kuhl H."/>
            <person name="Gase K."/>
            <person name="Ling Z."/>
            <person name="Zhou W."/>
            <person name="Kreitzer C."/>
            <person name="Stanke M."/>
            <person name="Tang H."/>
            <person name="Lyons E."/>
            <person name="Pandey P."/>
            <person name="Pandey S.P."/>
            <person name="Timmermann B."/>
            <person name="Baldwin I.T."/>
        </authorList>
    </citation>
    <scope>NUCLEOTIDE SEQUENCE [LARGE SCALE GENOMIC DNA]</scope>
    <source>
        <strain evidence="2">UT</strain>
    </source>
</reference>